<accession>A0ABT5UH83</accession>
<dbReference type="RefSeq" id="WP_274692042.1">
    <property type="nucleotide sequence ID" value="NZ_JAPMOU010000081.1"/>
</dbReference>
<dbReference type="Proteomes" id="UP001528823">
    <property type="component" value="Unassembled WGS sequence"/>
</dbReference>
<keyword evidence="2" id="KW-1185">Reference proteome</keyword>
<dbReference type="EMBL" id="JAPMOU010000081">
    <property type="protein sequence ID" value="MDE1465739.1"/>
    <property type="molecule type" value="Genomic_DNA"/>
</dbReference>
<comment type="caution">
    <text evidence="1">The sequence shown here is derived from an EMBL/GenBank/DDBJ whole genome shotgun (WGS) entry which is preliminary data.</text>
</comment>
<protein>
    <recommendedName>
        <fullName evidence="3">Lipoprotein</fullName>
    </recommendedName>
</protein>
<name>A0ABT5UH83_9GAMM</name>
<gene>
    <name evidence="1" type="ORF">ORQ98_27625</name>
</gene>
<proteinExistence type="predicted"/>
<organism evidence="1 2">
    <name type="scientific">Spartinivicinus poritis</name>
    <dbReference type="NCBI Taxonomy" id="2994640"/>
    <lineage>
        <taxon>Bacteria</taxon>
        <taxon>Pseudomonadati</taxon>
        <taxon>Pseudomonadota</taxon>
        <taxon>Gammaproteobacteria</taxon>
        <taxon>Oceanospirillales</taxon>
        <taxon>Zooshikellaceae</taxon>
        <taxon>Spartinivicinus</taxon>
    </lineage>
</organism>
<sequence length="176" mass="20377">MMVNNYLFKQFFYFFILIYSACSFSNGPAEPILDKYRQDANKAETTYDYCDEIQHTCEIDIRNNFNTSGVNKEHRHYGEKMCRNIGDDCRNKNPKGKVISKKEKKKIANSKNHKELEPRKYGTKTCKRMKSNWANHAKAWCSDSGGVNWSRTNNECKKVGSSPEFTEVIGKITCNS</sequence>
<evidence type="ECO:0000313" key="2">
    <source>
        <dbReference type="Proteomes" id="UP001528823"/>
    </source>
</evidence>
<reference evidence="1 2" key="1">
    <citation type="submission" date="2022-11" db="EMBL/GenBank/DDBJ databases">
        <title>Spartinivicinus poritis sp. nov., isolated from scleractinian coral Porites lutea.</title>
        <authorList>
            <person name="Zhang G."/>
            <person name="Cai L."/>
            <person name="Wei Q."/>
        </authorList>
    </citation>
    <scope>NUCLEOTIDE SEQUENCE [LARGE SCALE GENOMIC DNA]</scope>
    <source>
        <strain evidence="1 2">A2-2</strain>
    </source>
</reference>
<evidence type="ECO:0008006" key="3">
    <source>
        <dbReference type="Google" id="ProtNLM"/>
    </source>
</evidence>
<evidence type="ECO:0000313" key="1">
    <source>
        <dbReference type="EMBL" id="MDE1465739.1"/>
    </source>
</evidence>